<keyword evidence="3" id="KW-1185">Reference proteome</keyword>
<gene>
    <name evidence="2" type="ORF">G5S52_17430</name>
</gene>
<sequence>MRQLKVKKAIFLTTILSFSTLAYDGVELNKEGLDKGNVSGLKIDYKSCTVYQGKMN</sequence>
<feature type="chain" id="PRO_5026749603" evidence="1">
    <location>
        <begin position="23"/>
        <end position="56"/>
    </location>
</feature>
<protein>
    <submittedName>
        <fullName evidence="2">Uncharacterized protein</fullName>
    </submittedName>
</protein>
<dbReference type="EMBL" id="JAALDL010000014">
    <property type="protein sequence ID" value="NGN99364.1"/>
    <property type="molecule type" value="Genomic_DNA"/>
</dbReference>
<reference evidence="2 3" key="1">
    <citation type="submission" date="2020-02" db="EMBL/GenBank/DDBJ databases">
        <title>The draft genome of Grimontia sedimenta sp. nov., isolated from benthic sediments near coral reefs south of Kuwait.</title>
        <authorList>
            <person name="Mahmoud H.M."/>
            <person name="Jose L."/>
            <person name="Eapen S."/>
        </authorList>
    </citation>
    <scope>NUCLEOTIDE SEQUENCE [LARGE SCALE GENOMIC DNA]</scope>
    <source>
        <strain evidence="2 3">S25</strain>
    </source>
</reference>
<keyword evidence="1" id="KW-0732">Signal</keyword>
<evidence type="ECO:0000313" key="3">
    <source>
        <dbReference type="Proteomes" id="UP000473008"/>
    </source>
</evidence>
<organism evidence="2 3">
    <name type="scientific">Grimontia sedimenti</name>
    <dbReference type="NCBI Taxonomy" id="2711294"/>
    <lineage>
        <taxon>Bacteria</taxon>
        <taxon>Pseudomonadati</taxon>
        <taxon>Pseudomonadota</taxon>
        <taxon>Gammaproteobacteria</taxon>
        <taxon>Vibrionales</taxon>
        <taxon>Vibrionaceae</taxon>
        <taxon>Grimontia</taxon>
    </lineage>
</organism>
<feature type="signal peptide" evidence="1">
    <location>
        <begin position="1"/>
        <end position="22"/>
    </location>
</feature>
<dbReference type="Proteomes" id="UP000473008">
    <property type="component" value="Unassembled WGS sequence"/>
</dbReference>
<dbReference type="AlphaFoldDB" id="A0A6M1RGW8"/>
<dbReference type="RefSeq" id="WP_165016747.1">
    <property type="nucleotide sequence ID" value="NZ_JAALDL010000014.1"/>
</dbReference>
<accession>A0A6M1RGW8</accession>
<evidence type="ECO:0000313" key="2">
    <source>
        <dbReference type="EMBL" id="NGN99364.1"/>
    </source>
</evidence>
<name>A0A6M1RGW8_9GAMM</name>
<comment type="caution">
    <text evidence="2">The sequence shown here is derived from an EMBL/GenBank/DDBJ whole genome shotgun (WGS) entry which is preliminary data.</text>
</comment>
<proteinExistence type="predicted"/>
<evidence type="ECO:0000256" key="1">
    <source>
        <dbReference type="SAM" id="SignalP"/>
    </source>
</evidence>